<sequence>MSKFCTALPVPIVGGLPLLHFKELIPEEPGEKNQGQWILTQKRQQNDRSYSRWFVASTHCPNGNQMGPKQPITHKGLSNHQCSSILKRANVSHARQSHHQKMAHFLLPCGRQILHHLFNHPPLLWKLPPKHLLDDPGLTPFRKVRGKRPFGSLLVLHPNAKHRKESTRLIFNNRRSLMASLLIKKLENRSLSMSITARNRTVPILKDPRSKSIKALRVHRILLAILGFSSPSASPALGVTKVKFVMPWRNCLKVRLGICKELMGLGSLELTQGEFSGSKDEDQSPSMYSQECVMWSSKMKNFMAQKDGKRIRLEATLIYLAPMDTDTGEQIVAGMIGQGMFLMWWIQTQKMRKDQCTPSKAVRSHGWEPSAMNSLVFLVREHAPSEADGRFSGALTVQLTVSNPLEAETLALYHAVLWCVSQNWCQVVFVSDCQSLVKGIQRRAAPNWRLASSFWLLLDAADRLPLADFVWLPRSLNQVAHNVCQWAFNFLFSGVLSAEDLAPLVVM</sequence>
<evidence type="ECO:0000313" key="4">
    <source>
        <dbReference type="Proteomes" id="UP000525078"/>
    </source>
</evidence>
<dbReference type="InterPro" id="IPR002156">
    <property type="entry name" value="RNaseH_domain"/>
</dbReference>
<name>A0A7J6E366_CANSA</name>
<dbReference type="InterPro" id="IPR052929">
    <property type="entry name" value="RNase_H-like_EbsB-rel"/>
</dbReference>
<proteinExistence type="predicted"/>
<dbReference type="Proteomes" id="UP000525078">
    <property type="component" value="Unassembled WGS sequence"/>
</dbReference>
<gene>
    <name evidence="2" type="ORF">F8388_003399</name>
    <name evidence="3" type="ORF">G4B88_009983</name>
</gene>
<evidence type="ECO:0000313" key="5">
    <source>
        <dbReference type="Proteomes" id="UP000583929"/>
    </source>
</evidence>
<dbReference type="Proteomes" id="UP000583929">
    <property type="component" value="Unassembled WGS sequence"/>
</dbReference>
<dbReference type="InterPro" id="IPR036397">
    <property type="entry name" value="RNaseH_sf"/>
</dbReference>
<comment type="caution">
    <text evidence="2">The sequence shown here is derived from an EMBL/GenBank/DDBJ whole genome shotgun (WGS) entry which is preliminary data.</text>
</comment>
<keyword evidence="5" id="KW-1185">Reference proteome</keyword>
<dbReference type="PANTHER" id="PTHR47074">
    <property type="entry name" value="BNAC02G40300D PROTEIN"/>
    <property type="match status" value="1"/>
</dbReference>
<dbReference type="PANTHER" id="PTHR47074:SF11">
    <property type="entry name" value="REVERSE TRANSCRIPTASE-LIKE PROTEIN"/>
    <property type="match status" value="1"/>
</dbReference>
<dbReference type="Pfam" id="PF13456">
    <property type="entry name" value="RVT_3"/>
    <property type="match status" value="1"/>
</dbReference>
<dbReference type="EMBL" id="JAATIQ010000452">
    <property type="protein sequence ID" value="KAF4355413.1"/>
    <property type="molecule type" value="Genomic_DNA"/>
</dbReference>
<dbReference type="GO" id="GO:0004523">
    <property type="term" value="F:RNA-DNA hybrid ribonuclease activity"/>
    <property type="evidence" value="ECO:0007669"/>
    <property type="project" value="InterPro"/>
</dbReference>
<dbReference type="SUPFAM" id="SSF53098">
    <property type="entry name" value="Ribonuclease H-like"/>
    <property type="match status" value="1"/>
</dbReference>
<organism evidence="2 4">
    <name type="scientific">Cannabis sativa</name>
    <name type="common">Hemp</name>
    <name type="synonym">Marijuana</name>
    <dbReference type="NCBI Taxonomy" id="3483"/>
    <lineage>
        <taxon>Eukaryota</taxon>
        <taxon>Viridiplantae</taxon>
        <taxon>Streptophyta</taxon>
        <taxon>Embryophyta</taxon>
        <taxon>Tracheophyta</taxon>
        <taxon>Spermatophyta</taxon>
        <taxon>Magnoliopsida</taxon>
        <taxon>eudicotyledons</taxon>
        <taxon>Gunneridae</taxon>
        <taxon>Pentapetalae</taxon>
        <taxon>rosids</taxon>
        <taxon>fabids</taxon>
        <taxon>Rosales</taxon>
        <taxon>Cannabaceae</taxon>
        <taxon>Cannabis</taxon>
    </lineage>
</organism>
<evidence type="ECO:0000259" key="1">
    <source>
        <dbReference type="Pfam" id="PF13456"/>
    </source>
</evidence>
<accession>A0A7J6E366</accession>
<feature type="domain" description="RNase H type-1" evidence="1">
    <location>
        <begin position="389"/>
        <end position="487"/>
    </location>
</feature>
<dbReference type="CDD" id="cd06222">
    <property type="entry name" value="RNase_H_like"/>
    <property type="match status" value="1"/>
</dbReference>
<protein>
    <recommendedName>
        <fullName evidence="1">RNase H type-1 domain-containing protein</fullName>
    </recommendedName>
</protein>
<dbReference type="Gene3D" id="3.30.420.10">
    <property type="entry name" value="Ribonuclease H-like superfamily/Ribonuclease H"/>
    <property type="match status" value="1"/>
</dbReference>
<dbReference type="InterPro" id="IPR044730">
    <property type="entry name" value="RNase_H-like_dom_plant"/>
</dbReference>
<dbReference type="AlphaFoldDB" id="A0A7J6E366"/>
<evidence type="ECO:0000313" key="3">
    <source>
        <dbReference type="EMBL" id="KAF4355413.1"/>
    </source>
</evidence>
<evidence type="ECO:0000313" key="2">
    <source>
        <dbReference type="EMBL" id="KAF4352746.1"/>
    </source>
</evidence>
<reference evidence="4 5" key="1">
    <citation type="journal article" date="2020" name="bioRxiv">
        <title>Sequence and annotation of 42 cannabis genomes reveals extensive copy number variation in cannabinoid synthesis and pathogen resistance genes.</title>
        <authorList>
            <person name="Mckernan K.J."/>
            <person name="Helbert Y."/>
            <person name="Kane L.T."/>
            <person name="Ebling H."/>
            <person name="Zhang L."/>
            <person name="Liu B."/>
            <person name="Eaton Z."/>
            <person name="Mclaughlin S."/>
            <person name="Kingan S."/>
            <person name="Baybayan P."/>
            <person name="Concepcion G."/>
            <person name="Jordan M."/>
            <person name="Riva A."/>
            <person name="Barbazuk W."/>
            <person name="Harkins T."/>
        </authorList>
    </citation>
    <scope>NUCLEOTIDE SEQUENCE [LARGE SCALE GENOMIC DNA]</scope>
    <source>
        <strain evidence="4 5">cv. Jamaican Lion 4</strain>
        <strain evidence="3">Father</strain>
        <strain evidence="2">Mother</strain>
        <tissue evidence="2">Leaf</tissue>
    </source>
</reference>
<dbReference type="InterPro" id="IPR012337">
    <property type="entry name" value="RNaseH-like_sf"/>
</dbReference>
<dbReference type="GO" id="GO:0003676">
    <property type="term" value="F:nucleic acid binding"/>
    <property type="evidence" value="ECO:0007669"/>
    <property type="project" value="InterPro"/>
</dbReference>
<dbReference type="EMBL" id="JAATIP010000306">
    <property type="protein sequence ID" value="KAF4352746.1"/>
    <property type="molecule type" value="Genomic_DNA"/>
</dbReference>